<evidence type="ECO:0000256" key="7">
    <source>
        <dbReference type="ARBA" id="ARBA00023010"/>
    </source>
</evidence>
<keyword evidence="14" id="KW-1185">Reference proteome</keyword>
<reference evidence="13" key="1">
    <citation type="journal article" date="2021" name="mSystems">
        <title>Bacteria and Archaea Synergistically Convert Glycine Betaine to Biogenic Methane in the Formosa Cold Seep of the South China Sea.</title>
        <authorList>
            <person name="Li L."/>
            <person name="Zhang W."/>
            <person name="Zhang S."/>
            <person name="Song L."/>
            <person name="Sun Q."/>
            <person name="Zhang H."/>
            <person name="Xiang H."/>
            <person name="Dong X."/>
        </authorList>
    </citation>
    <scope>NUCLEOTIDE SEQUENCE</scope>
    <source>
        <strain evidence="13">ZWT</strain>
    </source>
</reference>
<dbReference type="InterPro" id="IPR048634">
    <property type="entry name" value="SecD_SecF_C"/>
</dbReference>
<dbReference type="Gene3D" id="1.20.1640.10">
    <property type="entry name" value="Multidrug efflux transporter AcrB transmembrane domain"/>
    <property type="match status" value="1"/>
</dbReference>
<dbReference type="SUPFAM" id="SSF82866">
    <property type="entry name" value="Multidrug efflux transporter AcrB transmembrane domain"/>
    <property type="match status" value="1"/>
</dbReference>
<evidence type="ECO:0000259" key="10">
    <source>
        <dbReference type="Pfam" id="PF02355"/>
    </source>
</evidence>
<evidence type="ECO:0000256" key="6">
    <source>
        <dbReference type="ARBA" id="ARBA00022989"/>
    </source>
</evidence>
<keyword evidence="6 9" id="KW-1133">Transmembrane helix</keyword>
<organism evidence="13 14">
    <name type="scientific">Oceanirhabdus seepicola</name>
    <dbReference type="NCBI Taxonomy" id="2828781"/>
    <lineage>
        <taxon>Bacteria</taxon>
        <taxon>Bacillati</taxon>
        <taxon>Bacillota</taxon>
        <taxon>Clostridia</taxon>
        <taxon>Eubacteriales</taxon>
        <taxon>Clostridiaceae</taxon>
        <taxon>Oceanirhabdus</taxon>
    </lineage>
</organism>
<dbReference type="PANTHER" id="PTHR30081:SF1">
    <property type="entry name" value="PROTEIN TRANSLOCASE SUBUNIT SECD"/>
    <property type="match status" value="1"/>
</dbReference>
<feature type="transmembrane region" description="Helical" evidence="9">
    <location>
        <begin position="7"/>
        <end position="28"/>
    </location>
</feature>
<evidence type="ECO:0000256" key="3">
    <source>
        <dbReference type="ARBA" id="ARBA00022475"/>
    </source>
</evidence>
<evidence type="ECO:0000256" key="1">
    <source>
        <dbReference type="ARBA" id="ARBA00004651"/>
    </source>
</evidence>
<dbReference type="Gene3D" id="3.30.70.3220">
    <property type="match status" value="1"/>
</dbReference>
<protein>
    <recommendedName>
        <fullName evidence="9">Protein translocase subunit SecD</fullName>
    </recommendedName>
</protein>
<dbReference type="InterPro" id="IPR005791">
    <property type="entry name" value="SecD"/>
</dbReference>
<dbReference type="GO" id="GO:0043952">
    <property type="term" value="P:protein transport by the Sec complex"/>
    <property type="evidence" value="ECO:0007669"/>
    <property type="project" value="UniProtKB-UniRule"/>
</dbReference>
<dbReference type="GO" id="GO:0015450">
    <property type="term" value="F:protein-transporting ATPase activity"/>
    <property type="evidence" value="ECO:0007669"/>
    <property type="project" value="InterPro"/>
</dbReference>
<dbReference type="Pfam" id="PF22599">
    <property type="entry name" value="SecDF_P1_head"/>
    <property type="match status" value="1"/>
</dbReference>
<dbReference type="GO" id="GO:0005886">
    <property type="term" value="C:plasma membrane"/>
    <property type="evidence" value="ECO:0007669"/>
    <property type="project" value="UniProtKB-SubCell"/>
</dbReference>
<evidence type="ECO:0000256" key="2">
    <source>
        <dbReference type="ARBA" id="ARBA00022448"/>
    </source>
</evidence>
<comment type="similarity">
    <text evidence="9">Belongs to the SecD/SecF family. SecD subfamily.</text>
</comment>
<sequence length="437" mass="47165">MKKGKGTLIFLIIVLFVGIFSFATFNGLTVFNTYKFKSMDESIGKGLDLVGGISVVETVQDYNVSDEEVQKYKESNPNESVATIRRTLEESAMARTKELIEMRVNKLGISETVVARDGEDRIRIEIPGVYDSEEVINLVGKTGQLKFVGPDGETILTGEDVERAVARRDEIGRPLVSLNLNKEGAVKFEEATKKFLNQQIIIYLDEDEIVSPTVSAVITSGDAVINNIESEQRASSIANLINSGALPVTLKVESYNTVGATLGANAYSLSKTAGMIGILIIMVFMIIYYRIPGIISSIALLLFVVLDMNIFASLGGVLTLAGIAGLLLTIGMAVDANVLIFERIKEEIKLGKSPRTALDAGYSRALISIVDANVTTLIAALILYFIGTGAVKGFALTLLIGIAVSMLTALVFTKYMLKLGMSMGILKKPGHFGVKRG</sequence>
<keyword evidence="4 9" id="KW-0812">Transmembrane</keyword>
<comment type="caution">
    <text evidence="13">The sequence shown here is derived from an EMBL/GenBank/DDBJ whole genome shotgun (WGS) entry which is preliminary data.</text>
</comment>
<dbReference type="InterPro" id="IPR055344">
    <property type="entry name" value="SecD_SecF_C_bact"/>
</dbReference>
<keyword evidence="8 9" id="KW-0472">Membrane</keyword>
<comment type="function">
    <text evidence="9">Part of the Sec protein translocase complex. Interacts with the SecYEG preprotein conducting channel. SecDF uses the proton motive force (PMF) to complete protein translocation after the ATP-dependent function of SecA.</text>
</comment>
<comment type="subcellular location">
    <subcellularLocation>
        <location evidence="1 9">Cell membrane</location>
        <topology evidence="1 9">Multi-pass membrane protein</topology>
    </subcellularLocation>
</comment>
<dbReference type="FunFam" id="1.20.1640.10:FF:000004">
    <property type="entry name" value="Protein translocase subunit SecD"/>
    <property type="match status" value="1"/>
</dbReference>
<proteinExistence type="inferred from homology"/>
<dbReference type="PANTHER" id="PTHR30081">
    <property type="entry name" value="PROTEIN-EXPORT MEMBRANE PROTEIN SEC"/>
    <property type="match status" value="1"/>
</dbReference>
<accession>A0A9J6P8R7</accession>
<dbReference type="AlphaFoldDB" id="A0A9J6P8R7"/>
<dbReference type="HAMAP" id="MF_01463_B">
    <property type="entry name" value="SecD_B"/>
    <property type="match status" value="1"/>
</dbReference>
<dbReference type="Pfam" id="PF02355">
    <property type="entry name" value="SecD_SecF_C"/>
    <property type="match status" value="1"/>
</dbReference>
<evidence type="ECO:0000256" key="5">
    <source>
        <dbReference type="ARBA" id="ARBA00022927"/>
    </source>
</evidence>
<keyword evidence="3 9" id="KW-1003">Cell membrane</keyword>
<dbReference type="InterPro" id="IPR048631">
    <property type="entry name" value="SecD_1st"/>
</dbReference>
<dbReference type="EMBL" id="JAGSOJ010000006">
    <property type="protein sequence ID" value="MCM1992580.1"/>
    <property type="molecule type" value="Genomic_DNA"/>
</dbReference>
<dbReference type="NCBIfam" id="TIGR01129">
    <property type="entry name" value="secD"/>
    <property type="match status" value="1"/>
</dbReference>
<dbReference type="Proteomes" id="UP001056429">
    <property type="component" value="Unassembled WGS sequence"/>
</dbReference>
<name>A0A9J6P8R7_9CLOT</name>
<feature type="transmembrane region" description="Helical" evidence="9">
    <location>
        <begin position="365"/>
        <end position="387"/>
    </location>
</feature>
<evidence type="ECO:0000313" key="13">
    <source>
        <dbReference type="EMBL" id="MCM1992580.1"/>
    </source>
</evidence>
<evidence type="ECO:0000256" key="9">
    <source>
        <dbReference type="HAMAP-Rule" id="MF_01463"/>
    </source>
</evidence>
<evidence type="ECO:0000313" key="14">
    <source>
        <dbReference type="Proteomes" id="UP001056429"/>
    </source>
</evidence>
<evidence type="ECO:0000256" key="8">
    <source>
        <dbReference type="ARBA" id="ARBA00023136"/>
    </source>
</evidence>
<evidence type="ECO:0000259" key="12">
    <source>
        <dbReference type="Pfam" id="PF22599"/>
    </source>
</evidence>
<dbReference type="GO" id="GO:0065002">
    <property type="term" value="P:intracellular protein transmembrane transport"/>
    <property type="evidence" value="ECO:0007669"/>
    <property type="project" value="UniProtKB-UniRule"/>
</dbReference>
<reference evidence="13" key="2">
    <citation type="submission" date="2021-04" db="EMBL/GenBank/DDBJ databases">
        <authorList>
            <person name="Dong X."/>
        </authorList>
    </citation>
    <scope>NUCLEOTIDE SEQUENCE</scope>
    <source>
        <strain evidence="13">ZWT</strain>
    </source>
</reference>
<dbReference type="NCBIfam" id="TIGR00916">
    <property type="entry name" value="2A0604s01"/>
    <property type="match status" value="1"/>
</dbReference>
<feature type="domain" description="Protein export membrane protein SecD/SecF C-terminal" evidence="10">
    <location>
        <begin position="250"/>
        <end position="414"/>
    </location>
</feature>
<evidence type="ECO:0000256" key="4">
    <source>
        <dbReference type="ARBA" id="ARBA00022692"/>
    </source>
</evidence>
<keyword evidence="5 9" id="KW-0653">Protein transport</keyword>
<dbReference type="RefSeq" id="WP_250861746.1">
    <property type="nucleotide sequence ID" value="NZ_JAGSOJ010000006.1"/>
</dbReference>
<feature type="domain" description="SecDF P1 head subdomain" evidence="12">
    <location>
        <begin position="153"/>
        <end position="248"/>
    </location>
</feature>
<feature type="transmembrane region" description="Helical" evidence="9">
    <location>
        <begin position="393"/>
        <end position="417"/>
    </location>
</feature>
<dbReference type="Pfam" id="PF21760">
    <property type="entry name" value="SecD_1st"/>
    <property type="match status" value="1"/>
</dbReference>
<keyword evidence="7 9" id="KW-0811">Translocation</keyword>
<dbReference type="GO" id="GO:0006605">
    <property type="term" value="P:protein targeting"/>
    <property type="evidence" value="ECO:0007669"/>
    <property type="project" value="UniProtKB-UniRule"/>
</dbReference>
<dbReference type="InterPro" id="IPR022813">
    <property type="entry name" value="SecD/SecF_arch_bac"/>
</dbReference>
<feature type="domain" description="Protein translocase subunit SecDF P1" evidence="11">
    <location>
        <begin position="93"/>
        <end position="150"/>
    </location>
</feature>
<dbReference type="InterPro" id="IPR054384">
    <property type="entry name" value="SecDF_P1_head"/>
</dbReference>
<gene>
    <name evidence="9 13" type="primary">secD</name>
    <name evidence="13" type="ORF">KDK92_22935</name>
</gene>
<comment type="subunit">
    <text evidence="9">Forms a complex with SecF. Part of the essential Sec protein translocation apparatus which comprises SecA, SecYEG and auxiliary proteins SecDF. Other proteins may also be involved.</text>
</comment>
<comment type="caution">
    <text evidence="9">Lacks conserved residue(s) required for the propagation of feature annotation.</text>
</comment>
<keyword evidence="2 9" id="KW-0813">Transport</keyword>
<evidence type="ECO:0000259" key="11">
    <source>
        <dbReference type="Pfam" id="PF21760"/>
    </source>
</evidence>